<reference evidence="2 3" key="1">
    <citation type="submission" date="2018-10" db="EMBL/GenBank/DDBJ databases">
        <title>Sinomicrobium pectinilyticum sp. nov., a pectinase-producing bacterium isolated from alkaline and saline soil, and emended description of the genus Sinomicrobium.</title>
        <authorList>
            <person name="Cheng B."/>
            <person name="Li C."/>
            <person name="Lai Q."/>
            <person name="Du M."/>
            <person name="Shao Z."/>
            <person name="Xu P."/>
            <person name="Yang C."/>
        </authorList>
    </citation>
    <scope>NUCLEOTIDE SEQUENCE [LARGE SCALE GENOMIC DNA]</scope>
    <source>
        <strain evidence="2 3">5DNS001</strain>
    </source>
</reference>
<keyword evidence="1" id="KW-1133">Transmembrane helix</keyword>
<feature type="transmembrane region" description="Helical" evidence="1">
    <location>
        <begin position="116"/>
        <end position="143"/>
    </location>
</feature>
<feature type="transmembrane region" description="Helical" evidence="1">
    <location>
        <begin position="325"/>
        <end position="348"/>
    </location>
</feature>
<name>A0A3N0E194_SINP1</name>
<feature type="transmembrane region" description="Helical" evidence="1">
    <location>
        <begin position="200"/>
        <end position="218"/>
    </location>
</feature>
<proteinExistence type="predicted"/>
<feature type="transmembrane region" description="Helical" evidence="1">
    <location>
        <begin position="360"/>
        <end position="377"/>
    </location>
</feature>
<sequence length="411" mass="46825">MIYLYLLAALLLPFIGLFYIEGGALGGYPNNSTYPYMLYLFSFFLGYRVFIKRAIKVKKGEFVNTMRVPAKNFNSVRLKKRILFGLFVLLFISLFAFNGIDVLMGSMSKGEFRSQMGYFGFIMAIPTKYIFPALFTRLCCVYYVNKTQGLKRLKLDWFFYTCCLFVVIFGFTFGDKTMAITMLLCGLIVLFWQRTRISHVFFFGLFSLVILILTGYLFDDFLKGRSIEGVLDYIEVRAFALSGESSWKVWDLYIHDRVNFDYFSTLLGVLGSGLIYFLLGISKYSVIAYKFNFGTAVTALLYPGAIDLINSGLWNITPTAYVEGLLAGGIIGIIIFGIFGGIVFAHIYRKISKGFYTKNYAKVSIFVVYFVNAYSAWLMSGGITTLFHPVTIMGILAAYYVIRMFEKIIIK</sequence>
<comment type="caution">
    <text evidence="2">The sequence shown here is derived from an EMBL/GenBank/DDBJ whole genome shotgun (WGS) entry which is preliminary data.</text>
</comment>
<dbReference type="RefSeq" id="WP_123217540.1">
    <property type="nucleotide sequence ID" value="NZ_RJTM01000123.1"/>
</dbReference>
<feature type="transmembrane region" description="Helical" evidence="1">
    <location>
        <begin position="177"/>
        <end position="193"/>
    </location>
</feature>
<gene>
    <name evidence="2" type="ORF">ED312_18620</name>
</gene>
<evidence type="ECO:0000313" key="2">
    <source>
        <dbReference type="EMBL" id="RNL81624.1"/>
    </source>
</evidence>
<feature type="transmembrane region" description="Helical" evidence="1">
    <location>
        <begin position="262"/>
        <end position="279"/>
    </location>
</feature>
<keyword evidence="1" id="KW-0472">Membrane</keyword>
<accession>A0A3N0E194</accession>
<feature type="transmembrane region" description="Helical" evidence="1">
    <location>
        <begin position="286"/>
        <end position="305"/>
    </location>
</feature>
<dbReference type="OrthoDB" id="9832532at2"/>
<feature type="transmembrane region" description="Helical" evidence="1">
    <location>
        <begin position="82"/>
        <end position="104"/>
    </location>
</feature>
<keyword evidence="1" id="KW-0812">Transmembrane</keyword>
<evidence type="ECO:0000256" key="1">
    <source>
        <dbReference type="SAM" id="Phobius"/>
    </source>
</evidence>
<organism evidence="2 3">
    <name type="scientific">Sinomicrobium pectinilyticum</name>
    <dbReference type="NCBI Taxonomy" id="1084421"/>
    <lineage>
        <taxon>Bacteria</taxon>
        <taxon>Pseudomonadati</taxon>
        <taxon>Bacteroidota</taxon>
        <taxon>Flavobacteriia</taxon>
        <taxon>Flavobacteriales</taxon>
        <taxon>Flavobacteriaceae</taxon>
        <taxon>Sinomicrobium</taxon>
    </lineage>
</organism>
<evidence type="ECO:0000313" key="3">
    <source>
        <dbReference type="Proteomes" id="UP000267469"/>
    </source>
</evidence>
<feature type="transmembrane region" description="Helical" evidence="1">
    <location>
        <begin position="383"/>
        <end position="402"/>
    </location>
</feature>
<evidence type="ECO:0008006" key="4">
    <source>
        <dbReference type="Google" id="ProtNLM"/>
    </source>
</evidence>
<protein>
    <recommendedName>
        <fullName evidence="4">Oligosaccharide repeat unit polymerase</fullName>
    </recommendedName>
</protein>
<keyword evidence="3" id="KW-1185">Reference proteome</keyword>
<dbReference type="AlphaFoldDB" id="A0A3N0E194"/>
<dbReference type="Proteomes" id="UP000267469">
    <property type="component" value="Unassembled WGS sequence"/>
</dbReference>
<dbReference type="EMBL" id="RJTM01000123">
    <property type="protein sequence ID" value="RNL81624.1"/>
    <property type="molecule type" value="Genomic_DNA"/>
</dbReference>
<feature type="transmembrane region" description="Helical" evidence="1">
    <location>
        <begin position="32"/>
        <end position="50"/>
    </location>
</feature>
<feature type="transmembrane region" description="Helical" evidence="1">
    <location>
        <begin position="155"/>
        <end position="171"/>
    </location>
</feature>